<evidence type="ECO:0000313" key="1">
    <source>
        <dbReference type="EMBL" id="GHB29307.1"/>
    </source>
</evidence>
<accession>A0ABQ3E7S2</accession>
<reference evidence="2" key="1">
    <citation type="journal article" date="2019" name="Int. J. Syst. Evol. Microbiol.">
        <title>The Global Catalogue of Microorganisms (GCM) 10K type strain sequencing project: providing services to taxonomists for standard genome sequencing and annotation.</title>
        <authorList>
            <consortium name="The Broad Institute Genomics Platform"/>
            <consortium name="The Broad Institute Genome Sequencing Center for Infectious Disease"/>
            <person name="Wu L."/>
            <person name="Ma J."/>
        </authorList>
    </citation>
    <scope>NUCLEOTIDE SEQUENCE [LARGE SCALE GENOMIC DNA]</scope>
    <source>
        <strain evidence="2">JCM 4737</strain>
    </source>
</reference>
<comment type="caution">
    <text evidence="1">The sequence shown here is derived from an EMBL/GenBank/DDBJ whole genome shotgun (WGS) entry which is preliminary data.</text>
</comment>
<dbReference type="Proteomes" id="UP000599437">
    <property type="component" value="Unassembled WGS sequence"/>
</dbReference>
<evidence type="ECO:0000313" key="2">
    <source>
        <dbReference type="Proteomes" id="UP000599437"/>
    </source>
</evidence>
<dbReference type="EMBL" id="BMVO01000034">
    <property type="protein sequence ID" value="GHB29307.1"/>
    <property type="molecule type" value="Genomic_DNA"/>
</dbReference>
<protein>
    <recommendedName>
        <fullName evidence="3">Secreted protein</fullName>
    </recommendedName>
</protein>
<sequence length="64" mass="6572">MDLGGFFGTGPSCCFTTAYAVIVTVAGRGSVAGGSSSPFVVGRRECGDGLCEVTIREEHWVLAS</sequence>
<gene>
    <name evidence="1" type="ORF">GCM10010346_60990</name>
</gene>
<proteinExistence type="predicted"/>
<name>A0ABQ3E7S2_9ACTN</name>
<keyword evidence="2" id="KW-1185">Reference proteome</keyword>
<organism evidence="1 2">
    <name type="scientific">Streptomyces chryseus</name>
    <dbReference type="NCBI Taxonomy" id="68186"/>
    <lineage>
        <taxon>Bacteria</taxon>
        <taxon>Bacillati</taxon>
        <taxon>Actinomycetota</taxon>
        <taxon>Actinomycetes</taxon>
        <taxon>Kitasatosporales</taxon>
        <taxon>Streptomycetaceae</taxon>
        <taxon>Streptomyces</taxon>
    </lineage>
</organism>
<evidence type="ECO:0008006" key="3">
    <source>
        <dbReference type="Google" id="ProtNLM"/>
    </source>
</evidence>